<feature type="compositionally biased region" description="Polar residues" evidence="13">
    <location>
        <begin position="1"/>
        <end position="12"/>
    </location>
</feature>
<evidence type="ECO:0000256" key="12">
    <source>
        <dbReference type="RuleBase" id="RU004273"/>
    </source>
</evidence>
<dbReference type="InterPro" id="IPR029052">
    <property type="entry name" value="Metallo-depent_PP-like"/>
</dbReference>
<dbReference type="AlphaFoldDB" id="A0AAV3YGY4"/>
<evidence type="ECO:0000259" key="14">
    <source>
        <dbReference type="PROSITE" id="PS00125"/>
    </source>
</evidence>
<dbReference type="GO" id="GO:0033192">
    <property type="term" value="F:calmodulin-dependent protein phosphatase activity"/>
    <property type="evidence" value="ECO:0007669"/>
    <property type="project" value="InterPro"/>
</dbReference>
<evidence type="ECO:0000256" key="1">
    <source>
        <dbReference type="ARBA" id="ARBA00001947"/>
    </source>
</evidence>
<keyword evidence="7" id="KW-0112">Calmodulin-binding</keyword>
<comment type="similarity">
    <text evidence="3">Belongs to the PPP phosphatase family. PP-2B subfamily.</text>
</comment>
<dbReference type="InterPro" id="IPR004843">
    <property type="entry name" value="Calcineurin-like_PHP"/>
</dbReference>
<feature type="compositionally biased region" description="Basic and acidic residues" evidence="13">
    <location>
        <begin position="40"/>
        <end position="54"/>
    </location>
</feature>
<comment type="caution">
    <text evidence="15">The sequence shown here is derived from an EMBL/GenBank/DDBJ whole genome shotgun (WGS) entry which is preliminary data.</text>
</comment>
<dbReference type="GO" id="GO:0097720">
    <property type="term" value="P:calcineurin-mediated signaling"/>
    <property type="evidence" value="ECO:0007669"/>
    <property type="project" value="InterPro"/>
</dbReference>
<keyword evidence="4" id="KW-0479">Metal-binding</keyword>
<proteinExistence type="inferred from homology"/>
<feature type="compositionally biased region" description="Acidic residues" evidence="13">
    <location>
        <begin position="17"/>
        <end position="38"/>
    </location>
</feature>
<evidence type="ECO:0000256" key="7">
    <source>
        <dbReference type="ARBA" id="ARBA00022860"/>
    </source>
</evidence>
<evidence type="ECO:0000256" key="13">
    <source>
        <dbReference type="SAM" id="MobiDB-lite"/>
    </source>
</evidence>
<feature type="domain" description="Serine/threonine specific protein phosphatases" evidence="14">
    <location>
        <begin position="189"/>
        <end position="194"/>
    </location>
</feature>
<evidence type="ECO:0000256" key="2">
    <source>
        <dbReference type="ARBA" id="ARBA00001965"/>
    </source>
</evidence>
<dbReference type="SMART" id="SM00156">
    <property type="entry name" value="PP2Ac"/>
    <property type="match status" value="1"/>
</dbReference>
<dbReference type="SUPFAM" id="SSF56300">
    <property type="entry name" value="Metallo-dependent phosphatases"/>
    <property type="match status" value="1"/>
</dbReference>
<dbReference type="EMBL" id="BLXT01000975">
    <property type="protein sequence ID" value="GFN81989.1"/>
    <property type="molecule type" value="Genomic_DNA"/>
</dbReference>
<dbReference type="FunFam" id="3.60.21.10:FF:000002">
    <property type="entry name" value="Serine/threonine-protein phosphatase"/>
    <property type="match status" value="1"/>
</dbReference>
<dbReference type="GO" id="GO:0005516">
    <property type="term" value="F:calmodulin binding"/>
    <property type="evidence" value="ECO:0007669"/>
    <property type="project" value="UniProtKB-KW"/>
</dbReference>
<dbReference type="GO" id="GO:0046872">
    <property type="term" value="F:metal ion binding"/>
    <property type="evidence" value="ECO:0007669"/>
    <property type="project" value="UniProtKB-KW"/>
</dbReference>
<dbReference type="Proteomes" id="UP000735302">
    <property type="component" value="Unassembled WGS sequence"/>
</dbReference>
<accession>A0AAV3YGY4</accession>
<sequence>MTFNLLSQLTERSTNKEDEDEGSPVDDVGVEIDDESDVNFDVKEGEGDGLRLDSSDDDESECVPFPPSHRVSMSEAFDAKGKPRPDILKQHFILEGRVTEDVALRIINEGAALLRQEKTMIDIEAPVTVCGDIHGQFFDLMKLFEVGGPPSSTRYLFLGDYVDRGYFSIECVLYLWALKILYPTTFFLLRGNHECRHLTEYFTFKQECKIKYTERVYDACMEAFDCLPLSALMNQQFLCVHGGLSPEIHTLDDIRKLDRFKEPPAFGPMCDLLWSDPLEDFGNEKSSEHFTHNTVRGCSYFYSYAACCDFLQQNSLLSIIRAHEAQDAGYRMYRKSQTTGFPSLITIFSAPNYLDVYNNKAAILKYENNVMNIRQFNCSPHPYWLPNFMDVFTWSLPFVGEKVTEMLVNILNICSDDELVSDGDADSMEGDGANKSKSQANFDLSKQNLLVHASCDCTSSYLILDNN</sequence>
<keyword evidence="16" id="KW-1185">Reference proteome</keyword>
<evidence type="ECO:0000256" key="11">
    <source>
        <dbReference type="ARBA" id="ARBA00048336"/>
    </source>
</evidence>
<protein>
    <recommendedName>
        <fullName evidence="12">Serine/threonine-protein phosphatase</fullName>
        <ecNumber evidence="12">3.1.3.16</ecNumber>
    </recommendedName>
</protein>
<comment type="cofactor">
    <cofactor evidence="2">
        <name>Fe(3+)</name>
        <dbReference type="ChEBI" id="CHEBI:29034"/>
    </cofactor>
</comment>
<dbReference type="PRINTS" id="PR00114">
    <property type="entry name" value="STPHPHTASE"/>
</dbReference>
<comment type="catalytic activity">
    <reaction evidence="10">
        <text>O-phospho-L-seryl-[protein] + H2O = L-seryl-[protein] + phosphate</text>
        <dbReference type="Rhea" id="RHEA:20629"/>
        <dbReference type="Rhea" id="RHEA-COMP:9863"/>
        <dbReference type="Rhea" id="RHEA-COMP:11604"/>
        <dbReference type="ChEBI" id="CHEBI:15377"/>
        <dbReference type="ChEBI" id="CHEBI:29999"/>
        <dbReference type="ChEBI" id="CHEBI:43474"/>
        <dbReference type="ChEBI" id="CHEBI:83421"/>
        <dbReference type="EC" id="3.1.3.16"/>
    </reaction>
</comment>
<keyword evidence="6" id="KW-0862">Zinc</keyword>
<organism evidence="15 16">
    <name type="scientific">Plakobranchus ocellatus</name>
    <dbReference type="NCBI Taxonomy" id="259542"/>
    <lineage>
        <taxon>Eukaryota</taxon>
        <taxon>Metazoa</taxon>
        <taxon>Spiralia</taxon>
        <taxon>Lophotrochozoa</taxon>
        <taxon>Mollusca</taxon>
        <taxon>Gastropoda</taxon>
        <taxon>Heterobranchia</taxon>
        <taxon>Euthyneura</taxon>
        <taxon>Panpulmonata</taxon>
        <taxon>Sacoglossa</taxon>
        <taxon>Placobranchoidea</taxon>
        <taxon>Plakobranchidae</taxon>
        <taxon>Plakobranchus</taxon>
    </lineage>
</organism>
<keyword evidence="9" id="KW-0408">Iron</keyword>
<evidence type="ECO:0000256" key="8">
    <source>
        <dbReference type="ARBA" id="ARBA00022912"/>
    </source>
</evidence>
<gene>
    <name evidence="15" type="ORF">PoB_000849500</name>
</gene>
<evidence type="ECO:0000256" key="4">
    <source>
        <dbReference type="ARBA" id="ARBA00022723"/>
    </source>
</evidence>
<evidence type="ECO:0000256" key="9">
    <source>
        <dbReference type="ARBA" id="ARBA00023004"/>
    </source>
</evidence>
<comment type="cofactor">
    <cofactor evidence="1">
        <name>Zn(2+)</name>
        <dbReference type="ChEBI" id="CHEBI:29105"/>
    </cofactor>
</comment>
<dbReference type="InterPro" id="IPR043360">
    <property type="entry name" value="PP2B"/>
</dbReference>
<name>A0AAV3YGY4_9GAST</name>
<comment type="catalytic activity">
    <reaction evidence="11 12">
        <text>O-phospho-L-threonyl-[protein] + H2O = L-threonyl-[protein] + phosphate</text>
        <dbReference type="Rhea" id="RHEA:47004"/>
        <dbReference type="Rhea" id="RHEA-COMP:11060"/>
        <dbReference type="Rhea" id="RHEA-COMP:11605"/>
        <dbReference type="ChEBI" id="CHEBI:15377"/>
        <dbReference type="ChEBI" id="CHEBI:30013"/>
        <dbReference type="ChEBI" id="CHEBI:43474"/>
        <dbReference type="ChEBI" id="CHEBI:61977"/>
        <dbReference type="EC" id="3.1.3.16"/>
    </reaction>
</comment>
<reference evidence="15 16" key="1">
    <citation type="journal article" date="2021" name="Elife">
        <title>Chloroplast acquisition without the gene transfer in kleptoplastic sea slugs, Plakobranchus ocellatus.</title>
        <authorList>
            <person name="Maeda T."/>
            <person name="Takahashi S."/>
            <person name="Yoshida T."/>
            <person name="Shimamura S."/>
            <person name="Takaki Y."/>
            <person name="Nagai Y."/>
            <person name="Toyoda A."/>
            <person name="Suzuki Y."/>
            <person name="Arimoto A."/>
            <person name="Ishii H."/>
            <person name="Satoh N."/>
            <person name="Nishiyama T."/>
            <person name="Hasebe M."/>
            <person name="Maruyama T."/>
            <person name="Minagawa J."/>
            <person name="Obokata J."/>
            <person name="Shigenobu S."/>
        </authorList>
    </citation>
    <scope>NUCLEOTIDE SEQUENCE [LARGE SCALE GENOMIC DNA]</scope>
</reference>
<feature type="region of interest" description="Disordered" evidence="13">
    <location>
        <begin position="1"/>
        <end position="70"/>
    </location>
</feature>
<dbReference type="InterPro" id="IPR006186">
    <property type="entry name" value="Ser/Thr-sp_prot-phosphatase"/>
</dbReference>
<dbReference type="PROSITE" id="PS00125">
    <property type="entry name" value="SER_THR_PHOSPHATASE"/>
    <property type="match status" value="1"/>
</dbReference>
<dbReference type="PANTHER" id="PTHR45673">
    <property type="entry name" value="SERINE/THREONINE-PROTEIN PHOSPHATASE 2B CATALYTIC SUBUNIT 1-RELATED"/>
    <property type="match status" value="1"/>
</dbReference>
<dbReference type="InterPro" id="IPR041751">
    <property type="entry name" value="MPP_PP2B"/>
</dbReference>
<keyword evidence="8" id="KW-0904">Protein phosphatase</keyword>
<evidence type="ECO:0000256" key="3">
    <source>
        <dbReference type="ARBA" id="ARBA00009905"/>
    </source>
</evidence>
<evidence type="ECO:0000256" key="5">
    <source>
        <dbReference type="ARBA" id="ARBA00022801"/>
    </source>
</evidence>
<evidence type="ECO:0000313" key="15">
    <source>
        <dbReference type="EMBL" id="GFN81989.1"/>
    </source>
</evidence>
<dbReference type="EC" id="3.1.3.16" evidence="12"/>
<dbReference type="Gene3D" id="3.60.21.10">
    <property type="match status" value="1"/>
</dbReference>
<keyword evidence="5 12" id="KW-0378">Hydrolase</keyword>
<evidence type="ECO:0000256" key="6">
    <source>
        <dbReference type="ARBA" id="ARBA00022833"/>
    </source>
</evidence>
<dbReference type="CDD" id="cd07416">
    <property type="entry name" value="MPP_PP2B"/>
    <property type="match status" value="1"/>
</dbReference>
<dbReference type="Pfam" id="PF00149">
    <property type="entry name" value="Metallophos"/>
    <property type="match status" value="1"/>
</dbReference>
<evidence type="ECO:0000256" key="10">
    <source>
        <dbReference type="ARBA" id="ARBA00047761"/>
    </source>
</evidence>
<evidence type="ECO:0000313" key="16">
    <source>
        <dbReference type="Proteomes" id="UP000735302"/>
    </source>
</evidence>